<dbReference type="SUPFAM" id="SSF63829">
    <property type="entry name" value="Calcium-dependent phosphotriesterase"/>
    <property type="match status" value="1"/>
</dbReference>
<dbReference type="InterPro" id="IPR051465">
    <property type="entry name" value="Cell_Envelope_Struct_Comp"/>
</dbReference>
<dbReference type="Gene3D" id="3.90.420.10">
    <property type="entry name" value="Oxidoreductase, molybdopterin-binding domain"/>
    <property type="match status" value="3"/>
</dbReference>
<keyword evidence="5" id="KW-0378">Hydrolase</keyword>
<keyword evidence="5" id="KW-0326">Glycosidase</keyword>
<dbReference type="Proteomes" id="UP000192478">
    <property type="component" value="Chromosome"/>
</dbReference>
<feature type="region of interest" description="Disordered" evidence="2">
    <location>
        <begin position="1635"/>
        <end position="1664"/>
    </location>
</feature>
<sequence length="2250" mass="248818">MKQRKYKKPLSKFLAFIMILLTVFGQIGFGSNTFPVEAAEKPVLMITGTGLEEDVVLYESDFNKYQMVEKYFSSNNSQDFHKITKVKGYDFFNLIGEENLKTDQNYNIVFTASDGFSVTKSVYELQSTYYYPDFIEANGELISPIIAFYKNELISIGEDAFNPPITWADEALTEADKLSTPQLLFGQTNINDKNQSKWVSKLTKIQVGNERPQEETVLSIKGNAISATKNLTISQLKAMPAQYQIDEDYQYNSKGGLKTVAVKGVDLWYVLNTVVGITDPTAKVQFVASDGYPVDPQLQADIANPSLKYVLAYEIDGAAVNDDDGKAKLRIYRKQKEEIEFGTVFQAIHEIEINNEENTNQPIDFINSPYKHIGYDGAPYNIDSITGATLTIEGPGVESYRAISVRQIQESNAGLFRGTYEEKIGGQELQNSYEGITVDYLLDNFVTLRSNAGKVIFKNKSRQVIGEYSLEDIRKTDYRNNVSGENNLRMIVAYGVNEVPLMYLNTDLGYIPSKYNDDGCLKLVMGQKTASDPVTKFSNVAYIYVTEKDAPGVYEHAHPPYNDPKYTNYVLTLTGTGIGKEVNYTVKDIEAMTDLHLEKEYSLSNSQSYWYYNTYKGVPLWELLIRAGLDPNIDENTRVQMIAADNYNFPAMTIREIKNQALYGYYEKDPNDLGDGSFNGSGVEPLETGYSPLVAYGYNGYPYVIRPSDAGYNSGLGNDGGPLRIIFGKKSYGHTNGSEQVQFAKKIIIGEDQSYTTHTYAPYDTLANNRVEIEVIGDGSTVLSSQSFTVQDIEKMVYNVSAAERDKALFKNYYFTKLHQNDKISDLYEGVSLKYLLLEKIGFPGTTGSVTFENANGDTLTVPLDNVTKENYYNEVTGANNLKAILAYAKNGHPMVVGKQQEEGYVSSAYNNGGPLMVVMGQKENGVPGDSISNVVKITVNIEKDGWAHLYPPFDSYASSTLKISGNGAKKQQTVTVGQLEALQNYIIIDEYCLVKNTEEKYVDTYRGIDFYEYLRKEIGLQASAVTVKIVDSDGYSRTFTMEEIAKTNYINEVSGANNLRVMLAYGKNGKPLVASTNSEGYDAEAKNNGGPLRFVIGQTQTGDLNNAKSVSDVAEIVIEAAEGDSWKHDFGVYTQYQDKAVLRVTGSQVKEPRTFSLKQLEDMNAIIVRNTYTGDGTPELEGIILWDLIKDVVGLKDDVTIPSAITAFEGAAYNRGVDLNWVMNGVKNSSGENREIILAYARNGYPLVPNESSPGYDNNNAYGPLRLIVEAKKDMWIKNTDCIVVGTGNYEAPKEEDIIHDEEPPTPITSPITLNWTIYSNDGGSGLPWAAVRCVTADEQGGLWVGTNGGGVAYKNAEGNWTVYNKDNSPLPHNTVYSIAVDDSNGVWFVGGSPEDGMGAVYKKEDAWTIYTKDNSPLPANFAQSVVLDKQGGVWFGTSEGAAYRDKNHQWTVYNKSHGFPADSVTQILLDNKGGVWVGFYPPTQSSSGGGYAYIDPQGQVTTYTDDSAKWVRSISFDKDGGVWVARFGKVDYISPSGERTIYTDKELVPSLAEGNSIRVAIAEANGGLWIGTTTGGLLYRDAAGNIAVYDYTNTWPTSQFNSIWYLNINDQGDFWVGTNGGVAYNKLSGYDTIVPPNPGDDTQDPGDGGGNSGGDGTTPVTPPIGNWSLEITGPGMNEAQYFTVEDLKSKGGSVSANYFFLNQYGTQGYVRYRGISLAYLLDEVVGVNSSARSVSITAQDGYRRQYNLSDVRRDYIDQNKSSARLQMILAWEEDGRTLTGQYPLKLVMGQTEAGDVNKPNWVSNVKTISVNTESVTSGGGSSPNYSGSSPSKEEEVDEEINTTEDVKHEISTDENGRVIEEIIWSAKDNDLLLNKEDGSSLILQSQGDSDCIRVQLPASVLNVLRDKKMELAIKSDVANYYLPIEALLASLGEELLEVDLEDMSLTIEINKVTEEVEEAILASLAEDQELLSGAVEFKIFLTANDKKQEITSFGNTYVKREILTSSNINTNQATGVVWNEATRKFEYVPTVFTVEENGTYATIFSRSNSIYTVIESDKTFRDIEGHWAKKHIETLTSKNIVSGKGETTFDPDAAITRAEFAALLVKAMGLGEKQLNQNTFNDITNNEWYSKYVATAAAEGIVSGYTDYTFRPYNVITREEMVVMLTKALKVVNQYQVLDNSSIDQQLSKFEDEEHISAWAREAVAIANQAGIATGVGNNTFDPQANASRAETVVMLRKFLTYIDFMNE</sequence>
<keyword evidence="6" id="KW-1185">Reference proteome</keyword>
<organism evidence="5 7">
    <name type="scientific">Clostridium formicaceticum</name>
    <dbReference type="NCBI Taxonomy" id="1497"/>
    <lineage>
        <taxon>Bacteria</taxon>
        <taxon>Bacillati</taxon>
        <taxon>Bacillota</taxon>
        <taxon>Clostridia</taxon>
        <taxon>Eubacteriales</taxon>
        <taxon>Clostridiaceae</taxon>
        <taxon>Clostridium</taxon>
    </lineage>
</organism>
<evidence type="ECO:0000256" key="2">
    <source>
        <dbReference type="SAM" id="MobiDB-lite"/>
    </source>
</evidence>
<dbReference type="GO" id="GO:0031176">
    <property type="term" value="F:endo-1,4-beta-xylanase activity"/>
    <property type="evidence" value="ECO:0007669"/>
    <property type="project" value="UniProtKB-EC"/>
</dbReference>
<reference evidence="4 6" key="1">
    <citation type="submission" date="2016-10" db="EMBL/GenBank/DDBJ databases">
        <title>Complete Genome Sequence of Acetogen Clostridium formicoaceticum ATCC 27076.</title>
        <authorList>
            <person name="Bao T."/>
            <person name="Cheng C."/>
            <person name="Zhao J."/>
            <person name="Yang S.-T."/>
            <person name="Wang J."/>
            <person name="Wang M."/>
        </authorList>
    </citation>
    <scope>NUCLEOTIDE SEQUENCE [LARGE SCALE GENOMIC DNA]</scope>
    <source>
        <strain evidence="4 6">ATCC 27076</strain>
    </source>
</reference>
<dbReference type="EMBL" id="CP020559">
    <property type="protein sequence ID" value="ARE87046.1"/>
    <property type="molecule type" value="Genomic_DNA"/>
</dbReference>
<dbReference type="SUPFAM" id="SSF56524">
    <property type="entry name" value="Oxidoreductase molybdopterin-binding domain"/>
    <property type="match status" value="3"/>
</dbReference>
<protein>
    <submittedName>
        <fullName evidence="5">Endo-1,4-beta-xylanase A</fullName>
        <ecNumber evidence="5">3.2.1.8</ecNumber>
    </submittedName>
</protein>
<evidence type="ECO:0000313" key="4">
    <source>
        <dbReference type="EMBL" id="AOY76623.1"/>
    </source>
</evidence>
<feature type="domain" description="SLH" evidence="3">
    <location>
        <begin position="2189"/>
        <end position="2250"/>
    </location>
</feature>
<dbReference type="PROSITE" id="PS51272">
    <property type="entry name" value="SLH"/>
    <property type="match status" value="3"/>
</dbReference>
<dbReference type="PANTHER" id="PTHR43308:SF5">
    <property type="entry name" value="S-LAYER PROTEIN _ PEPTIDOGLYCAN ENDO-BETA-N-ACETYLGLUCOSAMINIDASE"/>
    <property type="match status" value="1"/>
</dbReference>
<dbReference type="Gene3D" id="2.130.10.10">
    <property type="entry name" value="YVTN repeat-like/Quinoprotein amine dehydrogenase"/>
    <property type="match status" value="2"/>
</dbReference>
<accession>A0AAC9WFR6</accession>
<dbReference type="Pfam" id="PF07494">
    <property type="entry name" value="Reg_prop"/>
    <property type="match status" value="1"/>
</dbReference>
<name>A0AAC9WFR6_9CLOT</name>
<evidence type="ECO:0000313" key="5">
    <source>
        <dbReference type="EMBL" id="ARE87046.1"/>
    </source>
</evidence>
<evidence type="ECO:0000256" key="1">
    <source>
        <dbReference type="ARBA" id="ARBA00022737"/>
    </source>
</evidence>
<gene>
    <name evidence="5" type="primary">xynA1_3</name>
    <name evidence="4" type="ORF">BJL90_12570</name>
    <name evidence="5" type="ORF">CLFO_14320</name>
</gene>
<proteinExistence type="predicted"/>
<feature type="region of interest" description="Disordered" evidence="2">
    <location>
        <begin position="1814"/>
        <end position="1853"/>
    </location>
</feature>
<dbReference type="Proteomes" id="UP000177894">
    <property type="component" value="Chromosome"/>
</dbReference>
<feature type="domain" description="SLH" evidence="3">
    <location>
        <begin position="2057"/>
        <end position="2120"/>
    </location>
</feature>
<dbReference type="EMBL" id="CP017603">
    <property type="protein sequence ID" value="AOY76623.1"/>
    <property type="molecule type" value="Genomic_DNA"/>
</dbReference>
<dbReference type="EC" id="3.2.1.8" evidence="5"/>
<evidence type="ECO:0000259" key="3">
    <source>
        <dbReference type="PROSITE" id="PS51272"/>
    </source>
</evidence>
<feature type="domain" description="SLH" evidence="3">
    <location>
        <begin position="2122"/>
        <end position="2181"/>
    </location>
</feature>
<evidence type="ECO:0000313" key="7">
    <source>
        <dbReference type="Proteomes" id="UP000192478"/>
    </source>
</evidence>
<dbReference type="KEGG" id="cfm:BJL90_12570"/>
<evidence type="ECO:0000313" key="6">
    <source>
        <dbReference type="Proteomes" id="UP000177894"/>
    </source>
</evidence>
<feature type="compositionally biased region" description="Gly residues" evidence="2">
    <location>
        <begin position="1648"/>
        <end position="1658"/>
    </location>
</feature>
<dbReference type="RefSeq" id="WP_070968502.1">
    <property type="nucleotide sequence ID" value="NZ_CP017603.1"/>
</dbReference>
<dbReference type="InterPro" id="IPR011110">
    <property type="entry name" value="Reg_prop"/>
</dbReference>
<dbReference type="InterPro" id="IPR036374">
    <property type="entry name" value="OxRdtase_Mopterin-bd_sf"/>
</dbReference>
<dbReference type="Pfam" id="PF00395">
    <property type="entry name" value="SLH"/>
    <property type="match status" value="3"/>
</dbReference>
<keyword evidence="1" id="KW-0677">Repeat</keyword>
<dbReference type="InterPro" id="IPR001119">
    <property type="entry name" value="SLH_dom"/>
</dbReference>
<reference evidence="5 7" key="2">
    <citation type="submission" date="2017-03" db="EMBL/GenBank/DDBJ databases">
        <title>Complete sequence of Clostridium formicaceticum DSM 92.</title>
        <authorList>
            <person name="Poehlein A."/>
            <person name="Karl M."/>
            <person name="Bengelsdorf F.R."/>
            <person name="Duerre P."/>
            <person name="Daniel R."/>
        </authorList>
    </citation>
    <scope>NUCLEOTIDE SEQUENCE [LARGE SCALE GENOMIC DNA]</scope>
    <source>
        <strain evidence="5 7">DSM 92</strain>
    </source>
</reference>
<dbReference type="PANTHER" id="PTHR43308">
    <property type="entry name" value="OUTER MEMBRANE PROTEIN ALPHA-RELATED"/>
    <property type="match status" value="1"/>
</dbReference>
<dbReference type="InterPro" id="IPR015943">
    <property type="entry name" value="WD40/YVTN_repeat-like_dom_sf"/>
</dbReference>